<gene>
    <name evidence="4" type="ORF">ACJIZ3_002013</name>
</gene>
<feature type="region of interest" description="Disordered" evidence="1">
    <location>
        <begin position="80"/>
        <end position="125"/>
    </location>
</feature>
<accession>A0ABD3U5M2</accession>
<evidence type="ECO:0000313" key="4">
    <source>
        <dbReference type="EMBL" id="KAL3844610.1"/>
    </source>
</evidence>
<feature type="compositionally biased region" description="Polar residues" evidence="1">
    <location>
        <begin position="436"/>
        <end position="449"/>
    </location>
</feature>
<feature type="compositionally biased region" description="Polar residues" evidence="1">
    <location>
        <begin position="417"/>
        <end position="427"/>
    </location>
</feature>
<dbReference type="Pfam" id="PF18360">
    <property type="entry name" value="hnRNP_Q_AcD"/>
    <property type="match status" value="1"/>
</dbReference>
<dbReference type="EMBL" id="JBJXBP010000002">
    <property type="protein sequence ID" value="KAL3844610.1"/>
    <property type="molecule type" value="Genomic_DNA"/>
</dbReference>
<feature type="domain" description="Heterogeneous nuclear ribonucleoprotein Q acidic" evidence="3">
    <location>
        <begin position="135"/>
        <end position="199"/>
    </location>
</feature>
<keyword evidence="5" id="KW-1185">Reference proteome</keyword>
<dbReference type="AlphaFoldDB" id="A0ABD3U5M2"/>
<dbReference type="Proteomes" id="UP001634393">
    <property type="component" value="Unassembled WGS sequence"/>
</dbReference>
<name>A0ABD3U5M2_9LAMI</name>
<dbReference type="InterPro" id="IPR041337">
    <property type="entry name" value="hnRNP_Q_AcD"/>
</dbReference>
<feature type="region of interest" description="Disordered" evidence="1">
    <location>
        <begin position="417"/>
        <end position="497"/>
    </location>
</feature>
<feature type="signal peptide" evidence="2">
    <location>
        <begin position="1"/>
        <end position="28"/>
    </location>
</feature>
<reference evidence="4 5" key="1">
    <citation type="submission" date="2024-12" db="EMBL/GenBank/DDBJ databases">
        <title>The unique morphological basis and parallel evolutionary history of personate flowers in Penstemon.</title>
        <authorList>
            <person name="Depatie T.H."/>
            <person name="Wessinger C.A."/>
        </authorList>
    </citation>
    <scope>NUCLEOTIDE SEQUENCE [LARGE SCALE GENOMIC DNA]</scope>
    <source>
        <strain evidence="4">WTNN_2</strain>
        <tissue evidence="4">Leaf</tissue>
    </source>
</reference>
<evidence type="ECO:0000313" key="5">
    <source>
        <dbReference type="Proteomes" id="UP001634393"/>
    </source>
</evidence>
<dbReference type="SUPFAM" id="SSF54928">
    <property type="entry name" value="RNA-binding domain, RBD"/>
    <property type="match status" value="1"/>
</dbReference>
<dbReference type="Gene3D" id="3.30.70.330">
    <property type="match status" value="1"/>
</dbReference>
<evidence type="ECO:0000259" key="3">
    <source>
        <dbReference type="Pfam" id="PF18360"/>
    </source>
</evidence>
<sequence>MFGLWLSSFYTLWQHLNLICIFIFQVEKVVVSKRGRSPVGFVHFTERSELDRSIKELNGKTIQGRTGGSTHKLQVEVARPMDRNKKRAHDNSESNPSVQGHSKILKEESSSAPSNNHVQRESETKDPYEDAVIALPLAVTERLLRILRLGIATRFDIDIKSLCSLKELPESIAISILDQFMLSGAALQNKGAYLTGLISQHLDKVGQSQSLVSLSKVTDISAKEFDVFSFSHRLSPPAVGSFSYCADSTSGPNIYSSNYSSPLSDYPFSSRTLIRRTEERGSDFHISNRTISGPQSIQNPRIGTLERSHSPLEATPPGSSIAYGNKVGLRVENVSPILPAHSSSIPYTRREISLSSEIAAALSDRQATRPRARFDPSDIAALSDRHATRPQVRINPFDFDRQATRPQVTFDPLDSAAVSNRQGSRSQVMFDPFNNEPVSNRQETRSQVTFDPFNNEPVSIRQATRPQVRFDPFTGEPYKFDPFTGEPIQPESREREF</sequence>
<proteinExistence type="predicted"/>
<comment type="caution">
    <text evidence="4">The sequence shown here is derived from an EMBL/GenBank/DDBJ whole genome shotgun (WGS) entry which is preliminary data.</text>
</comment>
<evidence type="ECO:0000256" key="1">
    <source>
        <dbReference type="SAM" id="MobiDB-lite"/>
    </source>
</evidence>
<dbReference type="InterPro" id="IPR012677">
    <property type="entry name" value="Nucleotide-bd_a/b_plait_sf"/>
</dbReference>
<feature type="chain" id="PRO_5044763510" description="Heterogeneous nuclear ribonucleoprotein Q acidic domain-containing protein" evidence="2">
    <location>
        <begin position="29"/>
        <end position="497"/>
    </location>
</feature>
<dbReference type="InterPro" id="IPR035979">
    <property type="entry name" value="RBD_domain_sf"/>
</dbReference>
<keyword evidence="2" id="KW-0732">Signal</keyword>
<dbReference type="CDD" id="cd21039">
    <property type="entry name" value="NURR"/>
    <property type="match status" value="1"/>
</dbReference>
<protein>
    <recommendedName>
        <fullName evidence="3">Heterogeneous nuclear ribonucleoprotein Q acidic domain-containing protein</fullName>
    </recommendedName>
</protein>
<evidence type="ECO:0000256" key="2">
    <source>
        <dbReference type="SAM" id="SignalP"/>
    </source>
</evidence>
<organism evidence="4 5">
    <name type="scientific">Penstemon smallii</name>
    <dbReference type="NCBI Taxonomy" id="265156"/>
    <lineage>
        <taxon>Eukaryota</taxon>
        <taxon>Viridiplantae</taxon>
        <taxon>Streptophyta</taxon>
        <taxon>Embryophyta</taxon>
        <taxon>Tracheophyta</taxon>
        <taxon>Spermatophyta</taxon>
        <taxon>Magnoliopsida</taxon>
        <taxon>eudicotyledons</taxon>
        <taxon>Gunneridae</taxon>
        <taxon>Pentapetalae</taxon>
        <taxon>asterids</taxon>
        <taxon>lamiids</taxon>
        <taxon>Lamiales</taxon>
        <taxon>Plantaginaceae</taxon>
        <taxon>Cheloneae</taxon>
        <taxon>Penstemon</taxon>
    </lineage>
</organism>